<feature type="compositionally biased region" description="Pro residues" evidence="1">
    <location>
        <begin position="13"/>
        <end position="39"/>
    </location>
</feature>
<gene>
    <name evidence="2" type="primary">H1'</name>
</gene>
<evidence type="ECO:0000313" key="2">
    <source>
        <dbReference type="EMBL" id="AAC54757.1"/>
    </source>
</evidence>
<dbReference type="EMBL" id="U43400">
    <property type="protein sequence ID" value="AAC54757.1"/>
    <property type="molecule type" value="Genomic_DNA"/>
</dbReference>
<dbReference type="Proteomes" id="UP000009246">
    <property type="component" value="Segment"/>
</dbReference>
<feature type="region of interest" description="Disordered" evidence="1">
    <location>
        <begin position="1"/>
        <end position="50"/>
    </location>
</feature>
<proteinExistence type="predicted"/>
<feature type="non-terminal residue" evidence="2">
    <location>
        <position position="1"/>
    </location>
</feature>
<dbReference type="PIR" id="T41898">
    <property type="entry name" value="T41898"/>
</dbReference>
<evidence type="ECO:0000313" key="3">
    <source>
        <dbReference type="Proteomes" id="UP000009246"/>
    </source>
</evidence>
<organismHost>
    <name type="scientific">Homo sapiens</name>
    <name type="common">Human</name>
    <dbReference type="NCBI Taxonomy" id="9606"/>
</organismHost>
<sequence length="169" mass="17600">PPGGKKRGGANPNPNPNPSSKPNPSPNPNPSSKPNPNPNPSSHCHPNTSSKSSVLDPIHICPDSWFLTAPSPTLRPALLLFSMPCLLNPSSSTPTLPLHSALSWLCALPFRDLLGAPPNLFCPAPARAGTVGAALLLARLPELPPSVCLLTLATHPSISSITDSVLHHL</sequence>
<evidence type="ECO:0000256" key="1">
    <source>
        <dbReference type="SAM" id="MobiDB-lite"/>
    </source>
</evidence>
<organism evidence="2 3">
    <name type="scientific">Human herpesvirus 7 (strain JI)</name>
    <name type="common">HHV-7</name>
    <name type="synonym">Human T lymphotropic virus</name>
    <dbReference type="NCBI Taxonomy" id="57278"/>
    <lineage>
        <taxon>Viruses</taxon>
        <taxon>Duplodnaviria</taxon>
        <taxon>Heunggongvirae</taxon>
        <taxon>Peploviricota</taxon>
        <taxon>Herviviricetes</taxon>
        <taxon>Herpesvirales</taxon>
        <taxon>Orthoherpesviridae</taxon>
        <taxon>Betaherpesvirinae</taxon>
        <taxon>Roseolovirus</taxon>
        <taxon>Roseolovirus humanbeta7</taxon>
        <taxon>Human betaherpesvirus 7</taxon>
    </lineage>
</organism>
<protein>
    <submittedName>
        <fullName evidence="2">H1' protein</fullName>
    </submittedName>
</protein>
<name>A0AB94J0Y7_HHV7J</name>
<accession>A0AB94J0Y7</accession>
<reference evidence="2 3" key="1">
    <citation type="journal article" date="1995" name="J. Virol.">
        <title>Identification and characterization of a cDNA derived from multiple splicing that encodes envelope glycoprotein gp105 of human herpesvirus 6.</title>
        <authorList>
            <person name="Pfeiffer B."/>
            <person name="Thomson B."/>
            <person name="Chandran B."/>
        </authorList>
    </citation>
    <scope>NUCLEOTIDE SEQUENCE [LARGE SCALE GENOMIC DNA]</scope>
    <source>
        <strain evidence="2 3">JI</strain>
    </source>
</reference>